<name>A0A7C9PI73_9BURK</name>
<evidence type="ECO:0000256" key="1">
    <source>
        <dbReference type="SAM" id="Phobius"/>
    </source>
</evidence>
<evidence type="ECO:0000313" key="2">
    <source>
        <dbReference type="EMBL" id="NDY92449.1"/>
    </source>
</evidence>
<dbReference type="RefSeq" id="WP_163458340.1">
    <property type="nucleotide sequence ID" value="NZ_JAAGOH010000018.1"/>
</dbReference>
<keyword evidence="1" id="KW-1133">Transmembrane helix</keyword>
<keyword evidence="3" id="KW-1185">Reference proteome</keyword>
<protein>
    <recommendedName>
        <fullName evidence="4">DUF1499 domain-containing protein</fullName>
    </recommendedName>
</protein>
<keyword evidence="1" id="KW-0812">Transmembrane</keyword>
<dbReference type="EMBL" id="JAAGOH010000018">
    <property type="protein sequence ID" value="NDY92449.1"/>
    <property type="molecule type" value="Genomic_DNA"/>
</dbReference>
<comment type="caution">
    <text evidence="2">The sequence shown here is derived from an EMBL/GenBank/DDBJ whole genome shotgun (WGS) entry which is preliminary data.</text>
</comment>
<dbReference type="Proteomes" id="UP000484255">
    <property type="component" value="Unassembled WGS sequence"/>
</dbReference>
<evidence type="ECO:0008006" key="4">
    <source>
        <dbReference type="Google" id="ProtNLM"/>
    </source>
</evidence>
<accession>A0A7C9PI73</accession>
<proteinExistence type="predicted"/>
<dbReference type="AlphaFoldDB" id="A0A7C9PI73"/>
<evidence type="ECO:0000313" key="3">
    <source>
        <dbReference type="Proteomes" id="UP000484255"/>
    </source>
</evidence>
<feature type="transmembrane region" description="Helical" evidence="1">
    <location>
        <begin position="6"/>
        <end position="27"/>
    </location>
</feature>
<organism evidence="2 3">
    <name type="scientific">Ideonella livida</name>
    <dbReference type="NCBI Taxonomy" id="2707176"/>
    <lineage>
        <taxon>Bacteria</taxon>
        <taxon>Pseudomonadati</taxon>
        <taxon>Pseudomonadota</taxon>
        <taxon>Betaproteobacteria</taxon>
        <taxon>Burkholderiales</taxon>
        <taxon>Sphaerotilaceae</taxon>
        <taxon>Ideonella</taxon>
    </lineage>
</organism>
<reference evidence="2 3" key="1">
    <citation type="submission" date="2020-02" db="EMBL/GenBank/DDBJ databases">
        <title>Ideonella bacterium strain TBM-1.</title>
        <authorList>
            <person name="Chen W.-M."/>
        </authorList>
    </citation>
    <scope>NUCLEOTIDE SEQUENCE [LARGE SCALE GENOMIC DNA]</scope>
    <source>
        <strain evidence="2 3">TBM-1</strain>
    </source>
</reference>
<sequence>MLRLPWFFWLSFFSVVAIFGFALWSATRSGASYLGRRTRRQRTLEVAAPARQALQQIIRYAQAAGYKVVALQEDEGLLVLDEPLNWVSWGFFLPVRVAGLPGGLCRVEVGIRSKVFQVGPVVTRSHERFVTGLQAALFAEGLKT</sequence>
<keyword evidence="1" id="KW-0472">Membrane</keyword>
<gene>
    <name evidence="2" type="ORF">G3A44_14765</name>
</gene>